<gene>
    <name evidence="8" type="ORF">HYH03_002502</name>
</gene>
<dbReference type="InterPro" id="IPR018170">
    <property type="entry name" value="Aldo/ket_reductase_CS"/>
</dbReference>
<comment type="similarity">
    <text evidence="1">Belongs to the aldo/keto reductase family.</text>
</comment>
<dbReference type="PROSITE" id="PS00063">
    <property type="entry name" value="ALDOKETO_REDUCTASE_3"/>
    <property type="match status" value="1"/>
</dbReference>
<evidence type="ECO:0000256" key="6">
    <source>
        <dbReference type="PIRSR" id="PIRSR000097-3"/>
    </source>
</evidence>
<dbReference type="AlphaFoldDB" id="A0A836C5B1"/>
<accession>A0A836C5B1</accession>
<dbReference type="PROSITE" id="PS00798">
    <property type="entry name" value="ALDOKETO_REDUCTASE_1"/>
    <property type="match status" value="1"/>
</dbReference>
<dbReference type="Proteomes" id="UP000612055">
    <property type="component" value="Unassembled WGS sequence"/>
</dbReference>
<dbReference type="OrthoDB" id="416253at2759"/>
<evidence type="ECO:0000256" key="1">
    <source>
        <dbReference type="ARBA" id="ARBA00007905"/>
    </source>
</evidence>
<keyword evidence="3" id="KW-0560">Oxidoreductase</keyword>
<feature type="binding site" evidence="5">
    <location>
        <position position="129"/>
    </location>
    <ligand>
        <name>substrate</name>
    </ligand>
</feature>
<evidence type="ECO:0000259" key="7">
    <source>
        <dbReference type="Pfam" id="PF00248"/>
    </source>
</evidence>
<evidence type="ECO:0000313" key="8">
    <source>
        <dbReference type="EMBL" id="KAG2499557.1"/>
    </source>
</evidence>
<proteinExistence type="inferred from homology"/>
<keyword evidence="9" id="KW-1185">Reference proteome</keyword>
<dbReference type="PRINTS" id="PR00069">
    <property type="entry name" value="ALDKETRDTASE"/>
</dbReference>
<comment type="caution">
    <text evidence="8">The sequence shown here is derived from an EMBL/GenBank/DDBJ whole genome shotgun (WGS) entry which is preliminary data.</text>
</comment>
<evidence type="ECO:0000256" key="2">
    <source>
        <dbReference type="ARBA" id="ARBA00022857"/>
    </source>
</evidence>
<dbReference type="InterPro" id="IPR020471">
    <property type="entry name" value="AKR"/>
</dbReference>
<protein>
    <recommendedName>
        <fullName evidence="7">NADP-dependent oxidoreductase domain-containing protein</fullName>
    </recommendedName>
</protein>
<dbReference type="SUPFAM" id="SSF51430">
    <property type="entry name" value="NAD(P)-linked oxidoreductase"/>
    <property type="match status" value="1"/>
</dbReference>
<name>A0A836C5B1_9CHLO</name>
<feature type="active site" description="Proton donor" evidence="4">
    <location>
        <position position="67"/>
    </location>
</feature>
<dbReference type="FunFam" id="3.20.20.100:FF:000006">
    <property type="entry name" value="Aldo-keto reductase family 1 member A1"/>
    <property type="match status" value="1"/>
</dbReference>
<dbReference type="PANTHER" id="PTHR11732">
    <property type="entry name" value="ALDO/KETO REDUCTASE"/>
    <property type="match status" value="1"/>
</dbReference>
<keyword evidence="2" id="KW-0521">NADP</keyword>
<dbReference type="PROSITE" id="PS00062">
    <property type="entry name" value="ALDOKETO_REDUCTASE_2"/>
    <property type="match status" value="1"/>
</dbReference>
<evidence type="ECO:0000256" key="3">
    <source>
        <dbReference type="ARBA" id="ARBA00023002"/>
    </source>
</evidence>
<evidence type="ECO:0000256" key="4">
    <source>
        <dbReference type="PIRSR" id="PIRSR000097-1"/>
    </source>
</evidence>
<dbReference type="PIRSF" id="PIRSF000097">
    <property type="entry name" value="AKR"/>
    <property type="match status" value="1"/>
</dbReference>
<dbReference type="Pfam" id="PF00248">
    <property type="entry name" value="Aldo_ket_red"/>
    <property type="match status" value="1"/>
</dbReference>
<evidence type="ECO:0000256" key="5">
    <source>
        <dbReference type="PIRSR" id="PIRSR000097-2"/>
    </source>
</evidence>
<reference evidence="8" key="1">
    <citation type="journal article" date="2020" name="bioRxiv">
        <title>Comparative genomics of Chlamydomonas.</title>
        <authorList>
            <person name="Craig R.J."/>
            <person name="Hasan A.R."/>
            <person name="Ness R.W."/>
            <person name="Keightley P.D."/>
        </authorList>
    </citation>
    <scope>NUCLEOTIDE SEQUENCE</scope>
    <source>
        <strain evidence="8">CCAP 11/70</strain>
    </source>
</reference>
<evidence type="ECO:0000313" key="9">
    <source>
        <dbReference type="Proteomes" id="UP000612055"/>
    </source>
</evidence>
<feature type="site" description="Lowers pKa of active site Tyr" evidence="6">
    <location>
        <position position="96"/>
    </location>
</feature>
<sequence>MEAQQGGSMAASGYRVLQSQPSVKLSSGYSLPLVGLGTWKSAKGEVGAAVASALRAGYRHIDCARIYGNEHEVGEALAAVLAEGVVRREEVFITSKLWNSDHDPARVEAACKQTMADLRVSYLDLYLIHWPVTGNTGPEVLPRLEDTWAAMEKLVDAGLVRTIGVSNFSVPKLERLMAGARIPPAVNQVEAHPYWRNEALRAWCEARGVHLTAYSPLGSPDSAAITKRPEDTPTPLKDALVGQVAAQLVRSPAQILIRWAVQRGTSVLPKSVNADRIRSNLDVMDWEIPADLFQQLSAIPHQARMVDGSFWVNPQGPYVTIHDLWDGE</sequence>
<dbReference type="EMBL" id="JAEHOE010000006">
    <property type="protein sequence ID" value="KAG2499557.1"/>
    <property type="molecule type" value="Genomic_DNA"/>
</dbReference>
<dbReference type="GO" id="GO:0016491">
    <property type="term" value="F:oxidoreductase activity"/>
    <property type="evidence" value="ECO:0007669"/>
    <property type="project" value="UniProtKB-KW"/>
</dbReference>
<dbReference type="InterPro" id="IPR023210">
    <property type="entry name" value="NADP_OxRdtase_dom"/>
</dbReference>
<dbReference type="Gene3D" id="3.20.20.100">
    <property type="entry name" value="NADP-dependent oxidoreductase domain"/>
    <property type="match status" value="1"/>
</dbReference>
<organism evidence="8 9">
    <name type="scientific">Edaphochlamys debaryana</name>
    <dbReference type="NCBI Taxonomy" id="47281"/>
    <lineage>
        <taxon>Eukaryota</taxon>
        <taxon>Viridiplantae</taxon>
        <taxon>Chlorophyta</taxon>
        <taxon>core chlorophytes</taxon>
        <taxon>Chlorophyceae</taxon>
        <taxon>CS clade</taxon>
        <taxon>Chlamydomonadales</taxon>
        <taxon>Chlamydomonadales incertae sedis</taxon>
        <taxon>Edaphochlamys</taxon>
    </lineage>
</organism>
<feature type="domain" description="NADP-dependent oxidoreductase" evidence="7">
    <location>
        <begin position="35"/>
        <end position="298"/>
    </location>
</feature>
<dbReference type="InterPro" id="IPR036812">
    <property type="entry name" value="NAD(P)_OxRdtase_dom_sf"/>
</dbReference>